<proteinExistence type="predicted"/>
<evidence type="ECO:0000256" key="1">
    <source>
        <dbReference type="SAM" id="MobiDB-lite"/>
    </source>
</evidence>
<protein>
    <submittedName>
        <fullName evidence="2">Uncharacterized protein</fullName>
    </submittedName>
</protein>
<feature type="region of interest" description="Disordered" evidence="1">
    <location>
        <begin position="22"/>
        <end position="46"/>
    </location>
</feature>
<gene>
    <name evidence="2" type="ORF">M091_3046</name>
</gene>
<reference evidence="2 3" key="1">
    <citation type="submission" date="2014-04" db="EMBL/GenBank/DDBJ databases">
        <authorList>
            <person name="Sears C."/>
            <person name="Carroll K."/>
            <person name="Sack B.R."/>
            <person name="Qadri F."/>
            <person name="Myers L.L."/>
            <person name="Chung G.-T."/>
            <person name="Escheverria P."/>
            <person name="Fraser C.M."/>
            <person name="Sadzewicz L."/>
            <person name="Shefchek K.A."/>
            <person name="Tallon L."/>
            <person name="Das S.P."/>
            <person name="Daugherty S."/>
            <person name="Mongodin E.F."/>
        </authorList>
    </citation>
    <scope>NUCLEOTIDE SEQUENCE [LARGE SCALE GENOMIC DNA]</scope>
    <source>
        <strain evidence="2 3">3776 D15 i</strain>
    </source>
</reference>
<evidence type="ECO:0000313" key="2">
    <source>
        <dbReference type="EMBL" id="KDS34482.1"/>
    </source>
</evidence>
<organism evidence="2 3">
    <name type="scientific">Parabacteroides distasonis str. 3776 D15 i</name>
    <dbReference type="NCBI Taxonomy" id="1339342"/>
    <lineage>
        <taxon>Bacteria</taxon>
        <taxon>Pseudomonadati</taxon>
        <taxon>Bacteroidota</taxon>
        <taxon>Bacteroidia</taxon>
        <taxon>Bacteroidales</taxon>
        <taxon>Tannerellaceae</taxon>
        <taxon>Parabacteroides</taxon>
    </lineage>
</organism>
<dbReference type="Proteomes" id="UP000027850">
    <property type="component" value="Unassembled WGS sequence"/>
</dbReference>
<evidence type="ECO:0000313" key="3">
    <source>
        <dbReference type="Proteomes" id="UP000027850"/>
    </source>
</evidence>
<sequence length="46" mass="5585">MFYFYNPLFLLLETVPKQNALRQEPPLEKARLRDSRFDGRKKDLTK</sequence>
<dbReference type="AlphaFoldDB" id="A0AB34L362"/>
<dbReference type="EMBL" id="JNHK01000098">
    <property type="protein sequence ID" value="KDS34482.1"/>
    <property type="molecule type" value="Genomic_DNA"/>
</dbReference>
<accession>A0AB34L362</accession>
<comment type="caution">
    <text evidence="2">The sequence shown here is derived from an EMBL/GenBank/DDBJ whole genome shotgun (WGS) entry which is preliminary data.</text>
</comment>
<name>A0AB34L362_PARDI</name>
<feature type="compositionally biased region" description="Basic and acidic residues" evidence="1">
    <location>
        <begin position="25"/>
        <end position="46"/>
    </location>
</feature>